<dbReference type="OrthoDB" id="538223at2759"/>
<gene>
    <name evidence="2" type="ORF">EV356DRAFT_579315</name>
</gene>
<name>A0A6A6H0W5_VIRVR</name>
<accession>A0A6A6H0W5</accession>
<proteinExistence type="predicted"/>
<evidence type="ECO:0000313" key="3">
    <source>
        <dbReference type="Proteomes" id="UP000800092"/>
    </source>
</evidence>
<dbReference type="EMBL" id="ML991828">
    <property type="protein sequence ID" value="KAF2231360.1"/>
    <property type="molecule type" value="Genomic_DNA"/>
</dbReference>
<dbReference type="Proteomes" id="UP000800092">
    <property type="component" value="Unassembled WGS sequence"/>
</dbReference>
<protein>
    <submittedName>
        <fullName evidence="2">Uncharacterized protein</fullName>
    </submittedName>
</protein>
<sequence length="178" mass="19802">MSQPDLSIPSEAPGLAQGREDAPYALYTIVPLSDDNLKSACDYMNREHRELTDQEPIHPAPKPHFAGRPLRDVFNYHLELGHGGQWDPIYFLTITTPDWRETGILLITMSSKPDEKPDLLFTDPEQASLEIASMDVGNTTWEDKLESNWGSPRDGLKKGTGPRGSEALQDEHMGSSGE</sequence>
<evidence type="ECO:0000313" key="2">
    <source>
        <dbReference type="EMBL" id="KAF2231360.1"/>
    </source>
</evidence>
<feature type="region of interest" description="Disordered" evidence="1">
    <location>
        <begin position="135"/>
        <end position="178"/>
    </location>
</feature>
<keyword evidence="3" id="KW-1185">Reference proteome</keyword>
<evidence type="ECO:0000256" key="1">
    <source>
        <dbReference type="SAM" id="MobiDB-lite"/>
    </source>
</evidence>
<reference evidence="2" key="1">
    <citation type="journal article" date="2020" name="Stud. Mycol.">
        <title>101 Dothideomycetes genomes: a test case for predicting lifestyles and emergence of pathogens.</title>
        <authorList>
            <person name="Haridas S."/>
            <person name="Albert R."/>
            <person name="Binder M."/>
            <person name="Bloem J."/>
            <person name="Labutti K."/>
            <person name="Salamov A."/>
            <person name="Andreopoulos B."/>
            <person name="Baker S."/>
            <person name="Barry K."/>
            <person name="Bills G."/>
            <person name="Bluhm B."/>
            <person name="Cannon C."/>
            <person name="Castanera R."/>
            <person name="Culley D."/>
            <person name="Daum C."/>
            <person name="Ezra D."/>
            <person name="Gonzalez J."/>
            <person name="Henrissat B."/>
            <person name="Kuo A."/>
            <person name="Liang C."/>
            <person name="Lipzen A."/>
            <person name="Lutzoni F."/>
            <person name="Magnuson J."/>
            <person name="Mondo S."/>
            <person name="Nolan M."/>
            <person name="Ohm R."/>
            <person name="Pangilinan J."/>
            <person name="Park H.-J."/>
            <person name="Ramirez L."/>
            <person name="Alfaro M."/>
            <person name="Sun H."/>
            <person name="Tritt A."/>
            <person name="Yoshinaga Y."/>
            <person name="Zwiers L.-H."/>
            <person name="Turgeon B."/>
            <person name="Goodwin S."/>
            <person name="Spatafora J."/>
            <person name="Crous P."/>
            <person name="Grigoriev I."/>
        </authorList>
    </citation>
    <scope>NUCLEOTIDE SEQUENCE</scope>
    <source>
        <strain evidence="2">Tuck. ex Michener</strain>
    </source>
</reference>
<feature type="compositionally biased region" description="Basic and acidic residues" evidence="1">
    <location>
        <begin position="169"/>
        <end position="178"/>
    </location>
</feature>
<organism evidence="2 3">
    <name type="scientific">Viridothelium virens</name>
    <name type="common">Speckled blister lichen</name>
    <name type="synonym">Trypethelium virens</name>
    <dbReference type="NCBI Taxonomy" id="1048519"/>
    <lineage>
        <taxon>Eukaryota</taxon>
        <taxon>Fungi</taxon>
        <taxon>Dikarya</taxon>
        <taxon>Ascomycota</taxon>
        <taxon>Pezizomycotina</taxon>
        <taxon>Dothideomycetes</taxon>
        <taxon>Dothideomycetes incertae sedis</taxon>
        <taxon>Trypetheliales</taxon>
        <taxon>Trypetheliaceae</taxon>
        <taxon>Viridothelium</taxon>
    </lineage>
</organism>
<dbReference type="AlphaFoldDB" id="A0A6A6H0W5"/>